<keyword evidence="8" id="KW-0067">ATP-binding</keyword>
<dbReference type="SMART" id="SM00212">
    <property type="entry name" value="UBCc"/>
    <property type="match status" value="1"/>
</dbReference>
<keyword evidence="5" id="KW-0547">Nucleotide-binding</keyword>
<evidence type="ECO:0000313" key="17">
    <source>
        <dbReference type="Proteomes" id="UP000193642"/>
    </source>
</evidence>
<evidence type="ECO:0000256" key="12">
    <source>
        <dbReference type="ARBA" id="ARBA00042181"/>
    </source>
</evidence>
<evidence type="ECO:0000256" key="13">
    <source>
        <dbReference type="SAM" id="MobiDB-lite"/>
    </source>
</evidence>
<evidence type="ECO:0000256" key="11">
    <source>
        <dbReference type="ARBA" id="ARBA00039885"/>
    </source>
</evidence>
<proteinExistence type="predicted"/>
<feature type="compositionally biased region" description="Low complexity" evidence="13">
    <location>
        <begin position="165"/>
        <end position="179"/>
    </location>
</feature>
<feature type="region of interest" description="Disordered" evidence="13">
    <location>
        <begin position="120"/>
        <end position="141"/>
    </location>
</feature>
<keyword evidence="9 14" id="KW-1133">Transmembrane helix</keyword>
<name>A0A1Y2BN16_9FUNG</name>
<evidence type="ECO:0000256" key="10">
    <source>
        <dbReference type="ARBA" id="ARBA00023136"/>
    </source>
</evidence>
<accession>A0A1Y2BN16</accession>
<dbReference type="PANTHER" id="PTHR24067">
    <property type="entry name" value="UBIQUITIN-CONJUGATING ENZYME E2"/>
    <property type="match status" value="1"/>
</dbReference>
<dbReference type="AlphaFoldDB" id="A0A1Y2BN16"/>
<sequence length="262" mass="29325">MASKQASKRLQKEYQMMMANPPEFIKAKPLESNILVWHYIVTGPPDSPYTGGEYHGKVIFPEEYPYKPPAIKMLTPNGRFQTDTRLCLSMSDYHPGTWNPAWSVATILTGLLSFMLEETPTTGSVKTSVPERRALAQRSKAWNRKDPRFREVWDDLLADEPEEPPVSVEQPSSQQQQQPDLRKRLPTSTSTNIASHPTTAVKNAANSQQPANAPVVVPAPNVAFVQKAMEGLWGRIRSNLWILVLGGVMMYVVVLKVISRLG</sequence>
<keyword evidence="17" id="KW-1185">Reference proteome</keyword>
<reference evidence="16 17" key="1">
    <citation type="submission" date="2016-07" db="EMBL/GenBank/DDBJ databases">
        <title>Pervasive Adenine N6-methylation of Active Genes in Fungi.</title>
        <authorList>
            <consortium name="DOE Joint Genome Institute"/>
            <person name="Mondo S.J."/>
            <person name="Dannebaum R.O."/>
            <person name="Kuo R.C."/>
            <person name="Labutti K."/>
            <person name="Haridas S."/>
            <person name="Kuo A."/>
            <person name="Salamov A."/>
            <person name="Ahrendt S.R."/>
            <person name="Lipzen A."/>
            <person name="Sullivan W."/>
            <person name="Andreopoulos W.B."/>
            <person name="Clum A."/>
            <person name="Lindquist E."/>
            <person name="Daum C."/>
            <person name="Ramamoorthy G.K."/>
            <person name="Gryganskyi A."/>
            <person name="Culley D."/>
            <person name="Magnuson J.K."/>
            <person name="James T.Y."/>
            <person name="O'Malley M.A."/>
            <person name="Stajich J.E."/>
            <person name="Spatafora J.W."/>
            <person name="Visel A."/>
            <person name="Grigoriev I.V."/>
        </authorList>
    </citation>
    <scope>NUCLEOTIDE SEQUENCE [LARGE SCALE GENOMIC DNA]</scope>
    <source>
        <strain evidence="16 17">JEL800</strain>
    </source>
</reference>
<evidence type="ECO:0000259" key="15">
    <source>
        <dbReference type="PROSITE" id="PS50127"/>
    </source>
</evidence>
<evidence type="ECO:0000313" key="16">
    <source>
        <dbReference type="EMBL" id="ORY36139.1"/>
    </source>
</evidence>
<dbReference type="Pfam" id="PF00179">
    <property type="entry name" value="UQ_con"/>
    <property type="match status" value="1"/>
</dbReference>
<protein>
    <recommendedName>
        <fullName evidence="11">Ubiquitin-conjugating enzyme E2 6</fullName>
        <ecNumber evidence="2">2.3.2.23</ecNumber>
    </recommendedName>
    <alternativeName>
        <fullName evidence="12">E2 ubiquitin-conjugating enzyme 6</fullName>
    </alternativeName>
</protein>
<dbReference type="InterPro" id="IPR050113">
    <property type="entry name" value="Ub_conjugating_enzyme"/>
</dbReference>
<dbReference type="PROSITE" id="PS50127">
    <property type="entry name" value="UBC_2"/>
    <property type="match status" value="1"/>
</dbReference>
<dbReference type="STRING" id="329046.A0A1Y2BN16"/>
<dbReference type="OrthoDB" id="1158011at2759"/>
<evidence type="ECO:0000256" key="9">
    <source>
        <dbReference type="ARBA" id="ARBA00022989"/>
    </source>
</evidence>
<evidence type="ECO:0000256" key="2">
    <source>
        <dbReference type="ARBA" id="ARBA00012486"/>
    </source>
</evidence>
<evidence type="ECO:0000256" key="7">
    <source>
        <dbReference type="ARBA" id="ARBA00022824"/>
    </source>
</evidence>
<dbReference type="GO" id="GO:0005524">
    <property type="term" value="F:ATP binding"/>
    <property type="evidence" value="ECO:0007669"/>
    <property type="project" value="UniProtKB-KW"/>
</dbReference>
<gene>
    <name evidence="16" type="ORF">BCR33DRAFT_722235</name>
</gene>
<dbReference type="EMBL" id="MCGO01000057">
    <property type="protein sequence ID" value="ORY36139.1"/>
    <property type="molecule type" value="Genomic_DNA"/>
</dbReference>
<dbReference type="SUPFAM" id="SSF54495">
    <property type="entry name" value="UBC-like"/>
    <property type="match status" value="1"/>
</dbReference>
<dbReference type="CDD" id="cd23799">
    <property type="entry name" value="UBCc_UBE2J"/>
    <property type="match status" value="1"/>
</dbReference>
<keyword evidence="7" id="KW-0256">Endoplasmic reticulum</keyword>
<dbReference type="FunFam" id="3.10.110.10:FF:000023">
    <property type="entry name" value="Ubiquitin-conjugating enzyme E2 J2"/>
    <property type="match status" value="1"/>
</dbReference>
<evidence type="ECO:0000256" key="14">
    <source>
        <dbReference type="SAM" id="Phobius"/>
    </source>
</evidence>
<organism evidence="16 17">
    <name type="scientific">Rhizoclosmatium globosum</name>
    <dbReference type="NCBI Taxonomy" id="329046"/>
    <lineage>
        <taxon>Eukaryota</taxon>
        <taxon>Fungi</taxon>
        <taxon>Fungi incertae sedis</taxon>
        <taxon>Chytridiomycota</taxon>
        <taxon>Chytridiomycota incertae sedis</taxon>
        <taxon>Chytridiomycetes</taxon>
        <taxon>Chytridiales</taxon>
        <taxon>Chytriomycetaceae</taxon>
        <taxon>Rhizoclosmatium</taxon>
    </lineage>
</organism>
<keyword evidence="6" id="KW-0833">Ubl conjugation pathway</keyword>
<feature type="transmembrane region" description="Helical" evidence="14">
    <location>
        <begin position="240"/>
        <end position="259"/>
    </location>
</feature>
<comment type="subcellular location">
    <subcellularLocation>
        <location evidence="1">Endoplasmic reticulum membrane</location>
    </subcellularLocation>
</comment>
<evidence type="ECO:0000256" key="8">
    <source>
        <dbReference type="ARBA" id="ARBA00022840"/>
    </source>
</evidence>
<feature type="compositionally biased region" description="Polar residues" evidence="13">
    <location>
        <begin position="186"/>
        <end position="196"/>
    </location>
</feature>
<evidence type="ECO:0000256" key="4">
    <source>
        <dbReference type="ARBA" id="ARBA00022692"/>
    </source>
</evidence>
<evidence type="ECO:0000256" key="6">
    <source>
        <dbReference type="ARBA" id="ARBA00022786"/>
    </source>
</evidence>
<dbReference type="InterPro" id="IPR016135">
    <property type="entry name" value="UBQ-conjugating_enzyme/RWD"/>
</dbReference>
<dbReference type="GO" id="GO:0061631">
    <property type="term" value="F:ubiquitin conjugating enzyme activity"/>
    <property type="evidence" value="ECO:0007669"/>
    <property type="project" value="UniProtKB-EC"/>
</dbReference>
<evidence type="ECO:0000256" key="1">
    <source>
        <dbReference type="ARBA" id="ARBA00004586"/>
    </source>
</evidence>
<dbReference type="Gene3D" id="3.10.110.10">
    <property type="entry name" value="Ubiquitin Conjugating Enzyme"/>
    <property type="match status" value="1"/>
</dbReference>
<comment type="caution">
    <text evidence="16">The sequence shown here is derived from an EMBL/GenBank/DDBJ whole genome shotgun (WGS) entry which is preliminary data.</text>
</comment>
<feature type="region of interest" description="Disordered" evidence="13">
    <location>
        <begin position="161"/>
        <end position="196"/>
    </location>
</feature>
<keyword evidence="3" id="KW-0808">Transferase</keyword>
<keyword evidence="4 14" id="KW-0812">Transmembrane</keyword>
<dbReference type="Proteomes" id="UP000193642">
    <property type="component" value="Unassembled WGS sequence"/>
</dbReference>
<feature type="domain" description="UBC core" evidence="15">
    <location>
        <begin position="5"/>
        <end position="162"/>
    </location>
</feature>
<keyword evidence="10 14" id="KW-0472">Membrane</keyword>
<evidence type="ECO:0000256" key="5">
    <source>
        <dbReference type="ARBA" id="ARBA00022741"/>
    </source>
</evidence>
<dbReference type="EC" id="2.3.2.23" evidence="2"/>
<evidence type="ECO:0000256" key="3">
    <source>
        <dbReference type="ARBA" id="ARBA00022679"/>
    </source>
</evidence>
<dbReference type="InterPro" id="IPR000608">
    <property type="entry name" value="UBC"/>
</dbReference>
<dbReference type="GO" id="GO:0005789">
    <property type="term" value="C:endoplasmic reticulum membrane"/>
    <property type="evidence" value="ECO:0007669"/>
    <property type="project" value="UniProtKB-SubCell"/>
</dbReference>